<accession>A0A376BA58</accession>
<dbReference type="InterPro" id="IPR050960">
    <property type="entry name" value="AB_hydrolase_4_sf"/>
</dbReference>
<evidence type="ECO:0000259" key="3">
    <source>
        <dbReference type="Pfam" id="PF00561"/>
    </source>
</evidence>
<name>A0A376BA58_9ASCO</name>
<dbReference type="Pfam" id="PF00561">
    <property type="entry name" value="Abhydrolase_1"/>
    <property type="match status" value="1"/>
</dbReference>
<sequence length="454" mass="51453">MNSFPLLNPLHWGYNGTVTQHVSPTSVKLTLKETKTAITFNQFINEYVTGLRNGASFQLNPKLFTGILQTLYLSSADFSKTFQVFYGREVVTYSDKGISTADYVLTKEWSEKYAIKPFTSSYNKDLFSQDEKETHLENWPRLQPRTRYLTEEEKIKYIENDTRPLIVIMHGLCGGSHEPIIRSLAEKLSASGVFQVVVLNTRGCARSKISTQKLFSGFSTGDLREFINAKIAKNPDRRIYCVGFSFGATLLANYLGEEGEKCPVKAACTLCNPWDMVHAAEKMTQDFWSKTLFSKAIAQFLVRLVKVNMKELEQPEDVNNEVFTQISKHNPSTHVFTKSNLSKAKNFKNTMEFDNTYTAPCLGYESALSYYADVTSILRVPQIAVPFLVINSEDDPVVGTSTPRIIKTMVSNKNVVFCSTDLGGHLCYLDKNYDSWCNVQIANYFEKFETLIEN</sequence>
<dbReference type="SUPFAM" id="SSF53474">
    <property type="entry name" value="alpha/beta-Hydrolases"/>
    <property type="match status" value="1"/>
</dbReference>
<dbReference type="InterPro" id="IPR000073">
    <property type="entry name" value="AB_hydrolase_1"/>
</dbReference>
<dbReference type="GO" id="GO:0047372">
    <property type="term" value="F:monoacylglycerol lipase activity"/>
    <property type="evidence" value="ECO:0007669"/>
    <property type="project" value="TreeGrafter"/>
</dbReference>
<feature type="active site" description="Charge relay system" evidence="2">
    <location>
        <position position="395"/>
    </location>
</feature>
<feature type="active site" description="Charge relay system" evidence="2">
    <location>
        <position position="245"/>
    </location>
</feature>
<dbReference type="AlphaFoldDB" id="A0A376BA58"/>
<reference evidence="5" key="1">
    <citation type="submission" date="2018-06" db="EMBL/GenBank/DDBJ databases">
        <authorList>
            <person name="Guldener U."/>
        </authorList>
    </citation>
    <scope>NUCLEOTIDE SEQUENCE [LARGE SCALE GENOMIC DNA]</scope>
    <source>
        <strain evidence="5">UTAD17</strain>
    </source>
</reference>
<keyword evidence="5" id="KW-1185">Reference proteome</keyword>
<protein>
    <submittedName>
        <fullName evidence="4">Related to Medium-chain fatty acid ethyl ester synthase/esterase 2</fullName>
    </submittedName>
</protein>
<proteinExistence type="inferred from homology"/>
<dbReference type="OrthoDB" id="5954035at2759"/>
<dbReference type="PANTHER" id="PTHR10794:SF44">
    <property type="entry name" value="MEDIUM-CHAIN FATTY ACID ETHYL ESTER SYNTHASE_ESTERASE 1-RELATED"/>
    <property type="match status" value="1"/>
</dbReference>
<dbReference type="Gene3D" id="3.40.50.1820">
    <property type="entry name" value="alpha/beta hydrolase"/>
    <property type="match status" value="1"/>
</dbReference>
<dbReference type="GO" id="GO:0051792">
    <property type="term" value="P:medium-chain fatty acid biosynthetic process"/>
    <property type="evidence" value="ECO:0007669"/>
    <property type="project" value="TreeGrafter"/>
</dbReference>
<evidence type="ECO:0000313" key="5">
    <source>
        <dbReference type="Proteomes" id="UP000262825"/>
    </source>
</evidence>
<comment type="similarity">
    <text evidence="1">Belongs to the AB hydrolase superfamily. AB hydrolase 4 family.</text>
</comment>
<dbReference type="GO" id="GO:0008126">
    <property type="term" value="F:acetylesterase activity"/>
    <property type="evidence" value="ECO:0007669"/>
    <property type="project" value="TreeGrafter"/>
</dbReference>
<gene>
    <name evidence="4" type="ORF">SCODWIG_03242</name>
</gene>
<feature type="active site" description="Charge relay system" evidence="2">
    <location>
        <position position="425"/>
    </location>
</feature>
<evidence type="ECO:0000313" key="4">
    <source>
        <dbReference type="EMBL" id="SSD61481.1"/>
    </source>
</evidence>
<feature type="domain" description="AB hydrolase-1" evidence="3">
    <location>
        <begin position="164"/>
        <end position="430"/>
    </location>
</feature>
<evidence type="ECO:0000256" key="2">
    <source>
        <dbReference type="PIRSR" id="PIRSR005211-1"/>
    </source>
</evidence>
<dbReference type="InterPro" id="IPR012020">
    <property type="entry name" value="ABHD4"/>
</dbReference>
<dbReference type="Proteomes" id="UP000262825">
    <property type="component" value="Unassembled WGS sequence"/>
</dbReference>
<dbReference type="GO" id="GO:0051793">
    <property type="term" value="P:medium-chain fatty acid catabolic process"/>
    <property type="evidence" value="ECO:0007669"/>
    <property type="project" value="TreeGrafter"/>
</dbReference>
<dbReference type="VEuPathDB" id="FungiDB:SCODWIG_03242"/>
<dbReference type="InterPro" id="IPR029058">
    <property type="entry name" value="AB_hydrolase_fold"/>
</dbReference>
<evidence type="ECO:0000256" key="1">
    <source>
        <dbReference type="ARBA" id="ARBA00010884"/>
    </source>
</evidence>
<dbReference type="PIRSF" id="PIRSF005211">
    <property type="entry name" value="Ab_hydro_YheT"/>
    <property type="match status" value="1"/>
</dbReference>
<dbReference type="EMBL" id="UFAJ01000722">
    <property type="protein sequence ID" value="SSD61481.1"/>
    <property type="molecule type" value="Genomic_DNA"/>
</dbReference>
<dbReference type="PANTHER" id="PTHR10794">
    <property type="entry name" value="ABHYDROLASE DOMAIN-CONTAINING PROTEIN"/>
    <property type="match status" value="1"/>
</dbReference>
<organism evidence="4 5">
    <name type="scientific">Saccharomycodes ludwigii</name>
    <dbReference type="NCBI Taxonomy" id="36035"/>
    <lineage>
        <taxon>Eukaryota</taxon>
        <taxon>Fungi</taxon>
        <taxon>Dikarya</taxon>
        <taxon>Ascomycota</taxon>
        <taxon>Saccharomycotina</taxon>
        <taxon>Saccharomycetes</taxon>
        <taxon>Saccharomycodales</taxon>
        <taxon>Saccharomycodaceae</taxon>
        <taxon>Saccharomycodes</taxon>
    </lineage>
</organism>